<name>A0A845MGU9_9PROT</name>
<dbReference type="EMBL" id="WTVA01000003">
    <property type="protein sequence ID" value="MZR22244.1"/>
    <property type="molecule type" value="Genomic_DNA"/>
</dbReference>
<dbReference type="OrthoDB" id="8779559at2"/>
<sequence length="142" mass="15695">MATYDIEIGEAEISKICKCCGRPSSTGHGFVYKDGDSYAVYYAGWSDAHIDKVVTFALAIGEWDDHSSKDDRVCFSIEASMAREKIKLDVIEPGKSPWPDSDLLGKMLSRQNALSHPALGEILTIIGLVLKEQDTLVEFLRP</sequence>
<protein>
    <submittedName>
        <fullName evidence="1">Uncharacterized protein</fullName>
    </submittedName>
</protein>
<reference evidence="1 2" key="1">
    <citation type="journal article" date="2014" name="Int. J. Syst. Evol. Microbiol.">
        <title>Sneathiella chungangensis sp. nov., isolated from a marine sand, and emended description of the genus Sneathiella.</title>
        <authorList>
            <person name="Siamphan C."/>
            <person name="Kim H."/>
            <person name="Lee J.S."/>
            <person name="Kim W."/>
        </authorList>
    </citation>
    <scope>NUCLEOTIDE SEQUENCE [LARGE SCALE GENOMIC DNA]</scope>
    <source>
        <strain evidence="1 2">KCTC 32476</strain>
    </source>
</reference>
<evidence type="ECO:0000313" key="1">
    <source>
        <dbReference type="EMBL" id="MZR22244.1"/>
    </source>
</evidence>
<dbReference type="AlphaFoldDB" id="A0A845MGU9"/>
<gene>
    <name evidence="1" type="ORF">GQF03_07875</name>
</gene>
<dbReference type="RefSeq" id="WP_161338697.1">
    <property type="nucleotide sequence ID" value="NZ_JBHSDG010000005.1"/>
</dbReference>
<organism evidence="1 2">
    <name type="scientific">Sneathiella chungangensis</name>
    <dbReference type="NCBI Taxonomy" id="1418234"/>
    <lineage>
        <taxon>Bacteria</taxon>
        <taxon>Pseudomonadati</taxon>
        <taxon>Pseudomonadota</taxon>
        <taxon>Alphaproteobacteria</taxon>
        <taxon>Sneathiellales</taxon>
        <taxon>Sneathiellaceae</taxon>
        <taxon>Sneathiella</taxon>
    </lineage>
</organism>
<evidence type="ECO:0000313" key="2">
    <source>
        <dbReference type="Proteomes" id="UP000445696"/>
    </source>
</evidence>
<comment type="caution">
    <text evidence="1">The sequence shown here is derived from an EMBL/GenBank/DDBJ whole genome shotgun (WGS) entry which is preliminary data.</text>
</comment>
<dbReference type="Proteomes" id="UP000445696">
    <property type="component" value="Unassembled WGS sequence"/>
</dbReference>
<proteinExistence type="predicted"/>
<accession>A0A845MGU9</accession>
<keyword evidence="2" id="KW-1185">Reference proteome</keyword>